<keyword evidence="2" id="KW-1185">Reference proteome</keyword>
<gene>
    <name evidence="1" type="ORF">E2C01_016373</name>
</gene>
<dbReference type="AlphaFoldDB" id="A0A5B7DQF0"/>
<proteinExistence type="predicted"/>
<protein>
    <submittedName>
        <fullName evidence="1">Uncharacterized protein</fullName>
    </submittedName>
</protein>
<comment type="caution">
    <text evidence="1">The sequence shown here is derived from an EMBL/GenBank/DDBJ whole genome shotgun (WGS) entry which is preliminary data.</text>
</comment>
<organism evidence="1 2">
    <name type="scientific">Portunus trituberculatus</name>
    <name type="common">Swimming crab</name>
    <name type="synonym">Neptunus trituberculatus</name>
    <dbReference type="NCBI Taxonomy" id="210409"/>
    <lineage>
        <taxon>Eukaryota</taxon>
        <taxon>Metazoa</taxon>
        <taxon>Ecdysozoa</taxon>
        <taxon>Arthropoda</taxon>
        <taxon>Crustacea</taxon>
        <taxon>Multicrustacea</taxon>
        <taxon>Malacostraca</taxon>
        <taxon>Eumalacostraca</taxon>
        <taxon>Eucarida</taxon>
        <taxon>Decapoda</taxon>
        <taxon>Pleocyemata</taxon>
        <taxon>Brachyura</taxon>
        <taxon>Eubrachyura</taxon>
        <taxon>Portunoidea</taxon>
        <taxon>Portunidae</taxon>
        <taxon>Portuninae</taxon>
        <taxon>Portunus</taxon>
    </lineage>
</organism>
<name>A0A5B7DQF0_PORTR</name>
<dbReference type="EMBL" id="VSRR010001192">
    <property type="protein sequence ID" value="MPC23329.1"/>
    <property type="molecule type" value="Genomic_DNA"/>
</dbReference>
<accession>A0A5B7DQF0</accession>
<dbReference type="Proteomes" id="UP000324222">
    <property type="component" value="Unassembled WGS sequence"/>
</dbReference>
<reference evidence="1 2" key="1">
    <citation type="submission" date="2019-05" db="EMBL/GenBank/DDBJ databases">
        <title>Another draft genome of Portunus trituberculatus and its Hox gene families provides insights of decapod evolution.</title>
        <authorList>
            <person name="Jeong J.-H."/>
            <person name="Song I."/>
            <person name="Kim S."/>
            <person name="Choi T."/>
            <person name="Kim D."/>
            <person name="Ryu S."/>
            <person name="Kim W."/>
        </authorList>
    </citation>
    <scope>NUCLEOTIDE SEQUENCE [LARGE SCALE GENOMIC DNA]</scope>
    <source>
        <tissue evidence="1">Muscle</tissue>
    </source>
</reference>
<evidence type="ECO:0000313" key="2">
    <source>
        <dbReference type="Proteomes" id="UP000324222"/>
    </source>
</evidence>
<sequence length="97" mass="11055">MSHQHSQSGHYHTLICMWCVNYVLPAPCLMLATQASLRSVVYHSSGPRENCQTVPPTHHHLLPSGEAVGRRETVRTYFTLVKYLFDYGFHLTTQAIQ</sequence>
<evidence type="ECO:0000313" key="1">
    <source>
        <dbReference type="EMBL" id="MPC23329.1"/>
    </source>
</evidence>